<dbReference type="AlphaFoldDB" id="A0A0A7GEE8"/>
<organism evidence="2 3">
    <name type="scientific">Geoglobus acetivorans</name>
    <dbReference type="NCBI Taxonomy" id="565033"/>
    <lineage>
        <taxon>Archaea</taxon>
        <taxon>Methanobacteriati</taxon>
        <taxon>Methanobacteriota</taxon>
        <taxon>Archaeoglobi</taxon>
        <taxon>Archaeoglobales</taxon>
        <taxon>Archaeoglobaceae</taxon>
        <taxon>Geoglobus</taxon>
    </lineage>
</organism>
<feature type="domain" description="HD" evidence="1">
    <location>
        <begin position="50"/>
        <end position="147"/>
    </location>
</feature>
<proteinExistence type="predicted"/>
<sequence>MKNIHDSIHGTIRLEDWMVEVIDTPEFQRLRRIKQLGFADLVYPGANHTRFEHSIGTLHVAKMLTDDAEILASALLHDIGHTPFSHSGEGIVRKYLGKEHEDVVDILKGSRIREILEKNGMDWKNVAKGILKPPVSSVIDVDRIDYLMRDSHYTGVAYGIVDFDRLIKTLEFDGENVYVSIKGVRAIESLLISRYLMYSAVYHHHVCRIAKKMFEKAVEWMISENEIDPKKLVEMDDHDVVSAMRNSCGFPKEMVSRLDTRRLYKRAVYAPKQDVGVNIEKIDTKRAEREIAEIAGLDEQEVIVDVPEYRSEDYDIPVYVNGEFVSVEEISPLVRALKNAHMQNWRMGVYCPAEHVDSVRKVSVEYFDINTSTQRKLSDILDL</sequence>
<dbReference type="Proteomes" id="UP000030624">
    <property type="component" value="Chromosome"/>
</dbReference>
<dbReference type="Pfam" id="PF19276">
    <property type="entry name" value="HD_assoc_2"/>
    <property type="match status" value="1"/>
</dbReference>
<dbReference type="GO" id="GO:0008832">
    <property type="term" value="F:dGTPase activity"/>
    <property type="evidence" value="ECO:0007669"/>
    <property type="project" value="TreeGrafter"/>
</dbReference>
<dbReference type="PANTHER" id="PTHR11373">
    <property type="entry name" value="DEOXYNUCLEOSIDE TRIPHOSPHATE TRIPHOSPHOHYDROLASE"/>
    <property type="match status" value="1"/>
</dbReference>
<evidence type="ECO:0000313" key="3">
    <source>
        <dbReference type="Proteomes" id="UP000030624"/>
    </source>
</evidence>
<dbReference type="InterPro" id="IPR003607">
    <property type="entry name" value="HD/PDEase_dom"/>
</dbReference>
<dbReference type="Gene3D" id="1.10.3210.10">
    <property type="entry name" value="Hypothetical protein af1432"/>
    <property type="match status" value="1"/>
</dbReference>
<evidence type="ECO:0000313" key="2">
    <source>
        <dbReference type="EMBL" id="AIY90460.1"/>
    </source>
</evidence>
<dbReference type="HOGENOM" id="CLU_026821_3_1_2"/>
<reference evidence="2 3" key="1">
    <citation type="journal article" date="2015" name="Appl. Environ. Microbiol.">
        <title>The Geoglobus acetivorans genome: Fe(III) reduction, acetate utilization, autotrophic growth, and degradation of aromatic compounds in a hyperthermophilic archaeon.</title>
        <authorList>
            <person name="Mardanov A.V."/>
            <person name="Slododkina G.B."/>
            <person name="Slobodkin A.I."/>
            <person name="Beletsky A.V."/>
            <person name="Gavrilov S.N."/>
            <person name="Kublanov I.V."/>
            <person name="Bonch-Osmolovskaya E.A."/>
            <person name="Skryabin K.G."/>
            <person name="Ravin N.V."/>
        </authorList>
    </citation>
    <scope>NUCLEOTIDE SEQUENCE [LARGE SCALE GENOMIC DNA]</scope>
    <source>
        <strain evidence="2 3">SBH6</strain>
    </source>
</reference>
<dbReference type="PROSITE" id="PS51831">
    <property type="entry name" value="HD"/>
    <property type="match status" value="1"/>
</dbReference>
<dbReference type="SMART" id="SM00471">
    <property type="entry name" value="HDc"/>
    <property type="match status" value="1"/>
</dbReference>
<dbReference type="InterPro" id="IPR050135">
    <property type="entry name" value="dGTPase-like"/>
</dbReference>
<evidence type="ECO:0000259" key="1">
    <source>
        <dbReference type="PROSITE" id="PS51831"/>
    </source>
</evidence>
<dbReference type="SUPFAM" id="SSF109604">
    <property type="entry name" value="HD-domain/PDEase-like"/>
    <property type="match status" value="1"/>
</dbReference>
<dbReference type="InterPro" id="IPR006674">
    <property type="entry name" value="HD_domain"/>
</dbReference>
<dbReference type="EMBL" id="CP009552">
    <property type="protein sequence ID" value="AIY90460.1"/>
    <property type="molecule type" value="Genomic_DNA"/>
</dbReference>
<protein>
    <submittedName>
        <fullName evidence="2">Phosphohydrolase</fullName>
    </submittedName>
</protein>
<keyword evidence="2" id="KW-0378">Hydrolase</keyword>
<dbReference type="PANTHER" id="PTHR11373:SF4">
    <property type="entry name" value="DEOXYNUCLEOSIDE TRIPHOSPHATE TRIPHOSPHOHYDROLASE SAMHD1"/>
    <property type="match status" value="1"/>
</dbReference>
<dbReference type="CDD" id="cd00077">
    <property type="entry name" value="HDc"/>
    <property type="match status" value="1"/>
</dbReference>
<dbReference type="Pfam" id="PF01966">
    <property type="entry name" value="HD"/>
    <property type="match status" value="1"/>
</dbReference>
<dbReference type="KEGG" id="gac:GACE_1421"/>
<name>A0A0A7GEE8_GEOAI</name>
<dbReference type="STRING" id="565033.GACE_1421"/>
<gene>
    <name evidence="2" type="ORF">GACE_1421</name>
</gene>
<dbReference type="eggNOG" id="arCOG04430">
    <property type="taxonomic scope" value="Archaea"/>
</dbReference>
<dbReference type="GO" id="GO:0006203">
    <property type="term" value="P:dGTP catabolic process"/>
    <property type="evidence" value="ECO:0007669"/>
    <property type="project" value="TreeGrafter"/>
</dbReference>
<accession>A0A0A7GEE8</accession>
<dbReference type="InterPro" id="IPR045509">
    <property type="entry name" value="HD_assoc_2"/>
</dbReference>